<dbReference type="EMBL" id="AXZF01000182">
    <property type="protein sequence ID" value="ERT64232.1"/>
    <property type="molecule type" value="Genomic_DNA"/>
</dbReference>
<evidence type="ECO:0000313" key="9">
    <source>
        <dbReference type="Proteomes" id="UP000017081"/>
    </source>
</evidence>
<dbReference type="RefSeq" id="WP_023052374.1">
    <property type="nucleotide sequence ID" value="NZ_CP173070.2"/>
</dbReference>
<dbReference type="PANTHER" id="PTHR33545">
    <property type="entry name" value="UPF0750 MEMBRANE PROTEIN YITT-RELATED"/>
    <property type="match status" value="1"/>
</dbReference>
<gene>
    <name evidence="8" type="ORF">HMPREF0202_02849</name>
</gene>
<dbReference type="Pfam" id="PF02588">
    <property type="entry name" value="YitT_membrane"/>
    <property type="match status" value="1"/>
</dbReference>
<comment type="subcellular location">
    <subcellularLocation>
        <location evidence="1">Cell membrane</location>
        <topology evidence="1">Multi-pass membrane protein</topology>
    </subcellularLocation>
</comment>
<dbReference type="InterPro" id="IPR015867">
    <property type="entry name" value="N-reg_PII/ATP_PRibTrfase_C"/>
</dbReference>
<dbReference type="Gene3D" id="3.30.70.120">
    <property type="match status" value="1"/>
</dbReference>
<keyword evidence="4 6" id="KW-1133">Transmembrane helix</keyword>
<dbReference type="AlphaFoldDB" id="U7UXR9"/>
<proteinExistence type="predicted"/>
<feature type="transmembrane region" description="Helical" evidence="6">
    <location>
        <begin position="12"/>
        <end position="31"/>
    </location>
</feature>
<evidence type="ECO:0000256" key="4">
    <source>
        <dbReference type="ARBA" id="ARBA00022989"/>
    </source>
</evidence>
<feature type="transmembrane region" description="Helical" evidence="6">
    <location>
        <begin position="154"/>
        <end position="176"/>
    </location>
</feature>
<evidence type="ECO:0000256" key="1">
    <source>
        <dbReference type="ARBA" id="ARBA00004651"/>
    </source>
</evidence>
<dbReference type="InterPro" id="IPR051461">
    <property type="entry name" value="UPF0750_membrane"/>
</dbReference>
<evidence type="ECO:0000256" key="3">
    <source>
        <dbReference type="ARBA" id="ARBA00022692"/>
    </source>
</evidence>
<evidence type="ECO:0000259" key="7">
    <source>
        <dbReference type="Pfam" id="PF10035"/>
    </source>
</evidence>
<keyword evidence="5 6" id="KW-0472">Membrane</keyword>
<dbReference type="Proteomes" id="UP000017081">
    <property type="component" value="Unassembled WGS sequence"/>
</dbReference>
<name>U7UXR9_9FUSO</name>
<feature type="transmembrane region" description="Helical" evidence="6">
    <location>
        <begin position="51"/>
        <end position="71"/>
    </location>
</feature>
<reference evidence="8 9" key="1">
    <citation type="submission" date="2013-08" db="EMBL/GenBank/DDBJ databases">
        <authorList>
            <person name="Weinstock G."/>
            <person name="Sodergren E."/>
            <person name="Wylie T."/>
            <person name="Fulton L."/>
            <person name="Fulton R."/>
            <person name="Fronick C."/>
            <person name="O'Laughlin M."/>
            <person name="Godfrey J."/>
            <person name="Miner T."/>
            <person name="Herter B."/>
            <person name="Appelbaum E."/>
            <person name="Cordes M."/>
            <person name="Lek S."/>
            <person name="Wollam A."/>
            <person name="Pepin K.H."/>
            <person name="Palsikar V.B."/>
            <person name="Mitreva M."/>
            <person name="Wilson R.K."/>
        </authorList>
    </citation>
    <scope>NUCLEOTIDE SEQUENCE [LARGE SCALE GENOMIC DNA]</scope>
    <source>
        <strain evidence="8 9">ATCC BAA-474</strain>
    </source>
</reference>
<dbReference type="CDD" id="cd16380">
    <property type="entry name" value="YitT_C"/>
    <property type="match status" value="1"/>
</dbReference>
<keyword evidence="2" id="KW-1003">Cell membrane</keyword>
<organism evidence="8 9">
    <name type="scientific">Cetobacterium somerae ATCC BAA-474</name>
    <dbReference type="NCBI Taxonomy" id="1319815"/>
    <lineage>
        <taxon>Bacteria</taxon>
        <taxon>Fusobacteriati</taxon>
        <taxon>Fusobacteriota</taxon>
        <taxon>Fusobacteriia</taxon>
        <taxon>Fusobacteriales</taxon>
        <taxon>Fusobacteriaceae</taxon>
        <taxon>Cetobacterium</taxon>
    </lineage>
</organism>
<dbReference type="eggNOG" id="COG1284">
    <property type="taxonomic scope" value="Bacteria"/>
</dbReference>
<evidence type="ECO:0000256" key="2">
    <source>
        <dbReference type="ARBA" id="ARBA00022475"/>
    </source>
</evidence>
<sequence>MKRKKLKILTEYIYIYIGTLIASVAINGFLIPSNLAPGGATGLSILINYMTGIKVGFLIFFINIPLFVLGIKVFGKSYGAKTLAGISFLSLNVEFIKRFIPEIDKIIDYTNPSNIFLGTLYGGLLMGIGLGIVIKNGGTTGGSDILSGIFNKFFKIPIGQALIMIDSTIVLFAAYIFGAEKALYALINLYMTGVIINKLINGSNDAKMAYIITSKVEEIKKIIVSDLGKTGNYNQAQALYSGSKRDVITTVLKNREVFLLKELIVEVDKEAFVVVSDIHEVLGKGYTI</sequence>
<dbReference type="PIRSF" id="PIRSF006483">
    <property type="entry name" value="Membrane_protein_YitT"/>
    <property type="match status" value="1"/>
</dbReference>
<dbReference type="GO" id="GO:0005886">
    <property type="term" value="C:plasma membrane"/>
    <property type="evidence" value="ECO:0007669"/>
    <property type="project" value="UniProtKB-SubCell"/>
</dbReference>
<evidence type="ECO:0000313" key="8">
    <source>
        <dbReference type="EMBL" id="ERT64232.1"/>
    </source>
</evidence>
<keyword evidence="9" id="KW-1185">Reference proteome</keyword>
<dbReference type="HOGENOM" id="CLU_063199_1_1_0"/>
<evidence type="ECO:0000256" key="5">
    <source>
        <dbReference type="ARBA" id="ARBA00023136"/>
    </source>
</evidence>
<dbReference type="InterPro" id="IPR003740">
    <property type="entry name" value="YitT"/>
</dbReference>
<dbReference type="Pfam" id="PF10035">
    <property type="entry name" value="DUF2179"/>
    <property type="match status" value="1"/>
</dbReference>
<evidence type="ECO:0000256" key="6">
    <source>
        <dbReference type="SAM" id="Phobius"/>
    </source>
</evidence>
<dbReference type="STRING" id="1319815.HMPREF0202_02849"/>
<accession>U7UXR9</accession>
<comment type="caution">
    <text evidence="8">The sequence shown here is derived from an EMBL/GenBank/DDBJ whole genome shotgun (WGS) entry which is preliminary data.</text>
</comment>
<feature type="transmembrane region" description="Helical" evidence="6">
    <location>
        <begin position="115"/>
        <end position="134"/>
    </location>
</feature>
<dbReference type="PANTHER" id="PTHR33545:SF5">
    <property type="entry name" value="UPF0750 MEMBRANE PROTEIN YITT"/>
    <property type="match status" value="1"/>
</dbReference>
<dbReference type="InterPro" id="IPR019264">
    <property type="entry name" value="DUF2179"/>
</dbReference>
<feature type="domain" description="DUF2179" evidence="7">
    <location>
        <begin position="236"/>
        <end position="283"/>
    </location>
</feature>
<protein>
    <recommendedName>
        <fullName evidence="7">DUF2179 domain-containing protein</fullName>
    </recommendedName>
</protein>
<keyword evidence="3 6" id="KW-0812">Transmembrane</keyword>